<name>A0A3L8RW89_CHLGU</name>
<evidence type="ECO:0000256" key="1">
    <source>
        <dbReference type="SAM" id="MobiDB-lite"/>
    </source>
</evidence>
<protein>
    <submittedName>
        <fullName evidence="2">Uncharacterized protein</fullName>
    </submittedName>
</protein>
<gene>
    <name evidence="2" type="ORF">DV515_00015260</name>
</gene>
<dbReference type="Proteomes" id="UP000276834">
    <property type="component" value="Unassembled WGS sequence"/>
</dbReference>
<feature type="region of interest" description="Disordered" evidence="1">
    <location>
        <begin position="97"/>
        <end position="138"/>
    </location>
</feature>
<evidence type="ECO:0000313" key="3">
    <source>
        <dbReference type="Proteomes" id="UP000276834"/>
    </source>
</evidence>
<evidence type="ECO:0000313" key="2">
    <source>
        <dbReference type="EMBL" id="RLV88828.1"/>
    </source>
</evidence>
<comment type="caution">
    <text evidence="2">The sequence shown here is derived from an EMBL/GenBank/DDBJ whole genome shotgun (WGS) entry which is preliminary data.</text>
</comment>
<organism evidence="2 3">
    <name type="scientific">Chloebia gouldiae</name>
    <name type="common">Gouldian finch</name>
    <name type="synonym">Erythrura gouldiae</name>
    <dbReference type="NCBI Taxonomy" id="44316"/>
    <lineage>
        <taxon>Eukaryota</taxon>
        <taxon>Metazoa</taxon>
        <taxon>Chordata</taxon>
        <taxon>Craniata</taxon>
        <taxon>Vertebrata</taxon>
        <taxon>Euteleostomi</taxon>
        <taxon>Archelosauria</taxon>
        <taxon>Archosauria</taxon>
        <taxon>Dinosauria</taxon>
        <taxon>Saurischia</taxon>
        <taxon>Theropoda</taxon>
        <taxon>Coelurosauria</taxon>
        <taxon>Aves</taxon>
        <taxon>Neognathae</taxon>
        <taxon>Neoaves</taxon>
        <taxon>Telluraves</taxon>
        <taxon>Australaves</taxon>
        <taxon>Passeriformes</taxon>
        <taxon>Passeroidea</taxon>
        <taxon>Passeridae</taxon>
        <taxon>Chloebia</taxon>
    </lineage>
</organism>
<proteinExistence type="predicted"/>
<dbReference type="AlphaFoldDB" id="A0A3L8RW89"/>
<dbReference type="EMBL" id="QUSF01000167">
    <property type="protein sequence ID" value="RLV88828.1"/>
    <property type="molecule type" value="Genomic_DNA"/>
</dbReference>
<accession>A0A3L8RW89</accession>
<reference evidence="2 3" key="1">
    <citation type="journal article" date="2018" name="Proc. R. Soc. B">
        <title>A non-coding region near Follistatin controls head colour polymorphism in the Gouldian finch.</title>
        <authorList>
            <person name="Toomey M.B."/>
            <person name="Marques C.I."/>
            <person name="Andrade P."/>
            <person name="Araujo P.M."/>
            <person name="Sabatino S."/>
            <person name="Gazda M.A."/>
            <person name="Afonso S."/>
            <person name="Lopes R.J."/>
            <person name="Corbo J.C."/>
            <person name="Carneiro M."/>
        </authorList>
    </citation>
    <scope>NUCLEOTIDE SEQUENCE [LARGE SCALE GENOMIC DNA]</scope>
    <source>
        <strain evidence="2">Red01</strain>
        <tissue evidence="2">Muscle</tissue>
    </source>
</reference>
<keyword evidence="3" id="KW-1185">Reference proteome</keyword>
<feature type="compositionally biased region" description="Basic and acidic residues" evidence="1">
    <location>
        <begin position="97"/>
        <end position="111"/>
    </location>
</feature>
<dbReference type="OrthoDB" id="9215364at2759"/>
<sequence>MAGSHPLEDGAPLKLSPSLSFPLPVPWPCRHGPQGAGAVADWPYDRRRLPLRRLRGRIGWIGVGGRGCWPGENCVEDCHGLGQGCPRAPFSLFPHRKENDHSQTLETDRLGRSGHVNRAAEDWDELTYEKQQSKGTSF</sequence>